<gene>
    <name evidence="4" type="ORF">GWI33_015678</name>
</gene>
<organism evidence="4 5">
    <name type="scientific">Rhynchophorus ferrugineus</name>
    <name type="common">Red palm weevil</name>
    <name type="synonym">Curculio ferrugineus</name>
    <dbReference type="NCBI Taxonomy" id="354439"/>
    <lineage>
        <taxon>Eukaryota</taxon>
        <taxon>Metazoa</taxon>
        <taxon>Ecdysozoa</taxon>
        <taxon>Arthropoda</taxon>
        <taxon>Hexapoda</taxon>
        <taxon>Insecta</taxon>
        <taxon>Pterygota</taxon>
        <taxon>Neoptera</taxon>
        <taxon>Endopterygota</taxon>
        <taxon>Coleoptera</taxon>
        <taxon>Polyphaga</taxon>
        <taxon>Cucujiformia</taxon>
        <taxon>Curculionidae</taxon>
        <taxon>Dryophthorinae</taxon>
        <taxon>Rhynchophorus</taxon>
    </lineage>
</organism>
<dbReference type="Proteomes" id="UP000625711">
    <property type="component" value="Unassembled WGS sequence"/>
</dbReference>
<evidence type="ECO:0000259" key="3">
    <source>
        <dbReference type="PROSITE" id="PS51059"/>
    </source>
</evidence>
<dbReference type="GO" id="GO:0005634">
    <property type="term" value="C:nucleus"/>
    <property type="evidence" value="ECO:0007669"/>
    <property type="project" value="TreeGrafter"/>
</dbReference>
<sequence length="597" mass="68640">MGGIFDKPEPPPPPPPQPRATHSWNTYLMTPTRSSTFNQRAANEADFTSMPSPRIEMAVPRSMPEVRTSRRSVDRNEKMMMMLLRATGRADGDLYDVLNDRTTCNIKSLPKHSLEYQAASAKFRGSLNPRIDDIEIIEVMKNVNPYVYASFMLKLTQKNGEADEKTMFHGTSYNNARKICENNFDWRLAGNAVGHIFGQGVSFAKRSTYACHYPRNAPLSDRAMVVADVLVSDTIVGDRFTVVPPDGYDATCKPNGDVIVKYDDGEYMPTFIIRSEINYGRTEIHSLRSNRCNERPKISDGRRETKTLRPHHDEAEVIPALSGINKFSPTTKQSARSNTLNVSYRSRRRKKRRRQTPSTTPRKINNAELTKKTRDRLISAASELQHQPNEFLLGSTRSLDHRSTDIVAKILGIRKGDKLHYRCSVLPILDRDRRIRRLLMCNFKFNENYRIVEIKKVINPFLYAHYRLKVEQAGEDAEEMFLYHGTSRANLDRIINDNFDWRCTNRGKYGRGVYFANNPWFASHYSEEDDEGTMVMIAARVIIGRYHLGMVSTEIPLEGYDTTVSPDNQVYAKYNDNTFYPELIFYYKKIDNNNDNN</sequence>
<feature type="region of interest" description="Disordered" evidence="2">
    <location>
        <begin position="325"/>
        <end position="365"/>
    </location>
</feature>
<dbReference type="OrthoDB" id="6133115at2759"/>
<keyword evidence="5" id="KW-1185">Reference proteome</keyword>
<dbReference type="GO" id="GO:1990404">
    <property type="term" value="F:NAD+-protein mono-ADP-ribosyltransferase activity"/>
    <property type="evidence" value="ECO:0007669"/>
    <property type="project" value="TreeGrafter"/>
</dbReference>
<feature type="domain" description="PARP catalytic" evidence="3">
    <location>
        <begin position="93"/>
        <end position="296"/>
    </location>
</feature>
<dbReference type="InterPro" id="IPR012317">
    <property type="entry name" value="Poly(ADP-ribose)pol_cat_dom"/>
</dbReference>
<feature type="region of interest" description="Disordered" evidence="2">
    <location>
        <begin position="1"/>
        <end position="23"/>
    </location>
</feature>
<dbReference type="AlphaFoldDB" id="A0A834I2D6"/>
<dbReference type="PROSITE" id="PS51059">
    <property type="entry name" value="PARP_CATALYTIC"/>
    <property type="match status" value="2"/>
</dbReference>
<keyword evidence="1" id="KW-0328">Glycosyltransferase</keyword>
<dbReference type="PANTHER" id="PTHR45740:SF2">
    <property type="entry name" value="POLY [ADP-RIBOSE] POLYMERASE"/>
    <property type="match status" value="1"/>
</dbReference>
<keyword evidence="1" id="KW-0520">NAD</keyword>
<keyword evidence="1" id="KW-0808">Transferase</keyword>
<evidence type="ECO:0000313" key="4">
    <source>
        <dbReference type="EMBL" id="KAF7271458.1"/>
    </source>
</evidence>
<dbReference type="Pfam" id="PF00644">
    <property type="entry name" value="PARP"/>
    <property type="match status" value="2"/>
</dbReference>
<evidence type="ECO:0000313" key="5">
    <source>
        <dbReference type="Proteomes" id="UP000625711"/>
    </source>
</evidence>
<dbReference type="Gene3D" id="3.90.228.10">
    <property type="match status" value="2"/>
</dbReference>
<dbReference type="PANTHER" id="PTHR45740">
    <property type="entry name" value="POLY [ADP-RIBOSE] POLYMERASE"/>
    <property type="match status" value="1"/>
</dbReference>
<dbReference type="SUPFAM" id="SSF56399">
    <property type="entry name" value="ADP-ribosylation"/>
    <property type="match status" value="2"/>
</dbReference>
<feature type="domain" description="PARP catalytic" evidence="3">
    <location>
        <begin position="410"/>
        <end position="597"/>
    </location>
</feature>
<evidence type="ECO:0000256" key="2">
    <source>
        <dbReference type="SAM" id="MobiDB-lite"/>
    </source>
</evidence>
<dbReference type="EC" id="2.4.2.-" evidence="1"/>
<evidence type="ECO:0000256" key="1">
    <source>
        <dbReference type="RuleBase" id="RU362114"/>
    </source>
</evidence>
<proteinExistence type="predicted"/>
<name>A0A834I2D6_RHYFE</name>
<protein>
    <recommendedName>
        <fullName evidence="1">Poly [ADP-ribose] polymerase</fullName>
        <shortName evidence="1">PARP</shortName>
        <ecNumber evidence="1">2.4.2.-</ecNumber>
    </recommendedName>
</protein>
<feature type="compositionally biased region" description="Polar residues" evidence="2">
    <location>
        <begin position="325"/>
        <end position="344"/>
    </location>
</feature>
<reference evidence="4" key="1">
    <citation type="submission" date="2020-08" db="EMBL/GenBank/DDBJ databases">
        <title>Genome sequencing and assembly of the red palm weevil Rhynchophorus ferrugineus.</title>
        <authorList>
            <person name="Dias G.B."/>
            <person name="Bergman C.M."/>
            <person name="Manee M."/>
        </authorList>
    </citation>
    <scope>NUCLEOTIDE SEQUENCE</scope>
    <source>
        <strain evidence="4">AA-2017</strain>
        <tissue evidence="4">Whole larva</tissue>
    </source>
</reference>
<dbReference type="EMBL" id="JAACXV010013962">
    <property type="protein sequence ID" value="KAF7271458.1"/>
    <property type="molecule type" value="Genomic_DNA"/>
</dbReference>
<accession>A0A834I2D6</accession>
<feature type="compositionally biased region" description="Basic residues" evidence="2">
    <location>
        <begin position="345"/>
        <end position="355"/>
    </location>
</feature>
<dbReference type="GO" id="GO:0003950">
    <property type="term" value="F:NAD+ poly-ADP-ribosyltransferase activity"/>
    <property type="evidence" value="ECO:0007669"/>
    <property type="project" value="UniProtKB-UniRule"/>
</dbReference>
<dbReference type="InterPro" id="IPR051712">
    <property type="entry name" value="ARTD-AVP"/>
</dbReference>
<comment type="caution">
    <text evidence="4">The sequence shown here is derived from an EMBL/GenBank/DDBJ whole genome shotgun (WGS) entry which is preliminary data.</text>
</comment>